<accession>A0A5J4USP6</accession>
<feature type="non-terminal residue" evidence="1">
    <location>
        <position position="44"/>
    </location>
</feature>
<evidence type="ECO:0000313" key="2">
    <source>
        <dbReference type="Proteomes" id="UP000324800"/>
    </source>
</evidence>
<organism evidence="1 2">
    <name type="scientific">Streblomastix strix</name>
    <dbReference type="NCBI Taxonomy" id="222440"/>
    <lineage>
        <taxon>Eukaryota</taxon>
        <taxon>Metamonada</taxon>
        <taxon>Preaxostyla</taxon>
        <taxon>Oxymonadida</taxon>
        <taxon>Streblomastigidae</taxon>
        <taxon>Streblomastix</taxon>
    </lineage>
</organism>
<name>A0A5J4USP6_9EUKA</name>
<dbReference type="AlphaFoldDB" id="A0A5J4USP6"/>
<dbReference type="Proteomes" id="UP000324800">
    <property type="component" value="Unassembled WGS sequence"/>
</dbReference>
<protein>
    <submittedName>
        <fullName evidence="1">Uncharacterized protein</fullName>
    </submittedName>
</protein>
<evidence type="ECO:0000313" key="1">
    <source>
        <dbReference type="EMBL" id="KAA6373102.1"/>
    </source>
</evidence>
<dbReference type="EMBL" id="SNRW01013025">
    <property type="protein sequence ID" value="KAA6373102.1"/>
    <property type="molecule type" value="Genomic_DNA"/>
</dbReference>
<proteinExistence type="predicted"/>
<sequence>MNFLQQLDEGFADENEDDDYSFSYIPSVEKKNTNIRSGPSPSKF</sequence>
<comment type="caution">
    <text evidence="1">The sequence shown here is derived from an EMBL/GenBank/DDBJ whole genome shotgun (WGS) entry which is preliminary data.</text>
</comment>
<gene>
    <name evidence="1" type="ORF">EZS28_031370</name>
</gene>
<reference evidence="1 2" key="1">
    <citation type="submission" date="2019-03" db="EMBL/GenBank/DDBJ databases">
        <title>Single cell metagenomics reveals metabolic interactions within the superorganism composed of flagellate Streblomastix strix and complex community of Bacteroidetes bacteria on its surface.</title>
        <authorList>
            <person name="Treitli S.C."/>
            <person name="Kolisko M."/>
            <person name="Husnik F."/>
            <person name="Keeling P."/>
            <person name="Hampl V."/>
        </authorList>
    </citation>
    <scope>NUCLEOTIDE SEQUENCE [LARGE SCALE GENOMIC DNA]</scope>
    <source>
        <strain evidence="1">ST1C</strain>
    </source>
</reference>